<dbReference type="GO" id="GO:0016994">
    <property type="term" value="F:precorrin-6A reductase activity"/>
    <property type="evidence" value="ECO:0007669"/>
    <property type="project" value="InterPro"/>
</dbReference>
<dbReference type="PANTHER" id="PTHR36925:SF1">
    <property type="entry name" value="COBALT-PRECORRIN-6A REDUCTASE"/>
    <property type="match status" value="1"/>
</dbReference>
<name>A0A4R5PJN1_9HYPH</name>
<keyword evidence="3 4" id="KW-0560">Oxidoreductase</keyword>
<evidence type="ECO:0000256" key="3">
    <source>
        <dbReference type="ARBA" id="ARBA00023002"/>
    </source>
</evidence>
<dbReference type="Pfam" id="PF02571">
    <property type="entry name" value="CbiJ"/>
    <property type="match status" value="1"/>
</dbReference>
<reference evidence="4 5" key="1">
    <citation type="journal article" date="2013" name="Int. J. Syst. Evol. Microbiol.">
        <title>Hoeflea suaedae sp. nov., an endophytic bacterium isolated from the root of the halophyte Suaeda maritima.</title>
        <authorList>
            <person name="Chung E.J."/>
            <person name="Park J.A."/>
            <person name="Pramanik P."/>
            <person name="Bibi F."/>
            <person name="Jeon C.O."/>
            <person name="Chung Y.R."/>
        </authorList>
    </citation>
    <scope>NUCLEOTIDE SEQUENCE [LARGE SCALE GENOMIC DNA]</scope>
    <source>
        <strain evidence="4 5">YC6898</strain>
    </source>
</reference>
<dbReference type="PROSITE" id="PS51014">
    <property type="entry name" value="COBK_CBIJ"/>
    <property type="match status" value="1"/>
</dbReference>
<dbReference type="RefSeq" id="WP_133284506.1">
    <property type="nucleotide sequence ID" value="NZ_SMSI01000002.1"/>
</dbReference>
<accession>A0A4R5PJN1</accession>
<keyword evidence="2" id="KW-0169">Cobalamin biosynthesis</keyword>
<dbReference type="UniPathway" id="UPA00148"/>
<dbReference type="Proteomes" id="UP000295131">
    <property type="component" value="Unassembled WGS sequence"/>
</dbReference>
<dbReference type="EC" id="1.3.1.106" evidence="4"/>
<dbReference type="GO" id="GO:0009236">
    <property type="term" value="P:cobalamin biosynthetic process"/>
    <property type="evidence" value="ECO:0007669"/>
    <property type="project" value="UniProtKB-UniPathway"/>
</dbReference>
<dbReference type="AlphaFoldDB" id="A0A4R5PJN1"/>
<protein>
    <submittedName>
        <fullName evidence="4">Cobalt-precorrin-6A reductase</fullName>
        <ecNumber evidence="4">1.3.1.106</ecNumber>
    </submittedName>
</protein>
<sequence>MTETILILGGTREAAELAARLVIARPDARLVTSLAGRTKEPSPLSGEVRIGGFGGAEGLAQWLTENHVSLFIDATHPFAKTISDNAVEAAGISGVPLYRLARPSWSREDGDRWIEVESLEAARDAIPPRARVFLALGSQHIAAFEDRDDAHFVVRMIDQPERKPDLRHHTLVLGRPGDNAAVETILFLSHAITHIVCRNSGGKAGYAKIEAARRMGLPVIMIERPVSSRDGYATIDDLIAALP</sequence>
<evidence type="ECO:0000313" key="4">
    <source>
        <dbReference type="EMBL" id="TDH35806.1"/>
    </source>
</evidence>
<dbReference type="EMBL" id="SMSI01000002">
    <property type="protein sequence ID" value="TDH35806.1"/>
    <property type="molecule type" value="Genomic_DNA"/>
</dbReference>
<organism evidence="4 5">
    <name type="scientific">Pseudohoeflea suaedae</name>
    <dbReference type="NCBI Taxonomy" id="877384"/>
    <lineage>
        <taxon>Bacteria</taxon>
        <taxon>Pseudomonadati</taxon>
        <taxon>Pseudomonadota</taxon>
        <taxon>Alphaproteobacteria</taxon>
        <taxon>Hyphomicrobiales</taxon>
        <taxon>Rhizobiaceae</taxon>
        <taxon>Pseudohoeflea</taxon>
    </lineage>
</organism>
<evidence type="ECO:0000256" key="2">
    <source>
        <dbReference type="ARBA" id="ARBA00022573"/>
    </source>
</evidence>
<evidence type="ECO:0000256" key="1">
    <source>
        <dbReference type="ARBA" id="ARBA00004953"/>
    </source>
</evidence>
<dbReference type="PANTHER" id="PTHR36925">
    <property type="entry name" value="COBALT-PRECORRIN-6A REDUCTASE"/>
    <property type="match status" value="1"/>
</dbReference>
<dbReference type="InterPro" id="IPR003723">
    <property type="entry name" value="Precorrin-6x_reduct"/>
</dbReference>
<comment type="pathway">
    <text evidence="1">Cofactor biosynthesis; adenosylcobalamin biosynthesis.</text>
</comment>
<dbReference type="NCBIfam" id="NF005968">
    <property type="entry name" value="PRK08057.1-2"/>
    <property type="match status" value="1"/>
</dbReference>
<keyword evidence="5" id="KW-1185">Reference proteome</keyword>
<proteinExistence type="predicted"/>
<dbReference type="OrthoDB" id="5183775at2"/>
<comment type="caution">
    <text evidence="4">The sequence shown here is derived from an EMBL/GenBank/DDBJ whole genome shotgun (WGS) entry which is preliminary data.</text>
</comment>
<gene>
    <name evidence="4" type="ORF">E2A64_10795</name>
</gene>
<evidence type="ECO:0000313" key="5">
    <source>
        <dbReference type="Proteomes" id="UP000295131"/>
    </source>
</evidence>